<protein>
    <submittedName>
        <fullName evidence="1">Uncharacterized protein</fullName>
    </submittedName>
</protein>
<sequence length="211" mass="24715">MKDPRQERLGRLQREYHRHHPWRLGPGGLFVPHSYAEVKPDALSWWDDVGFILNGRRVIVWWRHPRCVYHDALEELASEQAGEFPFDDWLTKGAIPNYRKVGRSRKKIVSYTCRPPSQASREYFQRLQTLEEELSAQGIDCDVRPSSKRKRLSWATGLDLVAPLKVRNEQELTVVADLARRLLLGQTTLEREFANYRYTKESWLSEAASRP</sequence>
<accession>A0ABW4KXC3</accession>
<dbReference type="Proteomes" id="UP001597304">
    <property type="component" value="Unassembled WGS sequence"/>
</dbReference>
<dbReference type="EMBL" id="JBHUEJ010000036">
    <property type="protein sequence ID" value="MFD1712158.1"/>
    <property type="molecule type" value="Genomic_DNA"/>
</dbReference>
<evidence type="ECO:0000313" key="1">
    <source>
        <dbReference type="EMBL" id="MFD1712158.1"/>
    </source>
</evidence>
<name>A0ABW4KXC3_9BURK</name>
<keyword evidence="2" id="KW-1185">Reference proteome</keyword>
<evidence type="ECO:0000313" key="2">
    <source>
        <dbReference type="Proteomes" id="UP001597304"/>
    </source>
</evidence>
<gene>
    <name evidence="1" type="ORF">ACFSF0_16235</name>
</gene>
<reference evidence="2" key="1">
    <citation type="journal article" date="2019" name="Int. J. Syst. Evol. Microbiol.">
        <title>The Global Catalogue of Microorganisms (GCM) 10K type strain sequencing project: providing services to taxonomists for standard genome sequencing and annotation.</title>
        <authorList>
            <consortium name="The Broad Institute Genomics Platform"/>
            <consortium name="The Broad Institute Genome Sequencing Center for Infectious Disease"/>
            <person name="Wu L."/>
            <person name="Ma J."/>
        </authorList>
    </citation>
    <scope>NUCLEOTIDE SEQUENCE [LARGE SCALE GENOMIC DNA]</scope>
    <source>
        <strain evidence="2">LMG 29247</strain>
    </source>
</reference>
<comment type="caution">
    <text evidence="1">The sequence shown here is derived from an EMBL/GenBank/DDBJ whole genome shotgun (WGS) entry which is preliminary data.</text>
</comment>
<organism evidence="1 2">
    <name type="scientific">Ottowia flava</name>
    <dbReference type="NCBI Taxonomy" id="2675430"/>
    <lineage>
        <taxon>Bacteria</taxon>
        <taxon>Pseudomonadati</taxon>
        <taxon>Pseudomonadota</taxon>
        <taxon>Betaproteobacteria</taxon>
        <taxon>Burkholderiales</taxon>
        <taxon>Comamonadaceae</taxon>
        <taxon>Ottowia</taxon>
    </lineage>
</organism>
<proteinExistence type="predicted"/>
<dbReference type="RefSeq" id="WP_147912264.1">
    <property type="nucleotide sequence ID" value="NZ_JBHUEJ010000036.1"/>
</dbReference>